<evidence type="ECO:0000313" key="3">
    <source>
        <dbReference type="Proteomes" id="UP000613512"/>
    </source>
</evidence>
<dbReference type="AlphaFoldDB" id="A0A916SAW0"/>
<evidence type="ECO:0000313" key="2">
    <source>
        <dbReference type="EMBL" id="GGA90070.1"/>
    </source>
</evidence>
<reference evidence="2" key="1">
    <citation type="journal article" date="2014" name="Int. J. Syst. Evol. Microbiol.">
        <title>Complete genome sequence of Corynebacterium casei LMG S-19264T (=DSM 44701T), isolated from a smear-ripened cheese.</title>
        <authorList>
            <consortium name="US DOE Joint Genome Institute (JGI-PGF)"/>
            <person name="Walter F."/>
            <person name="Albersmeier A."/>
            <person name="Kalinowski J."/>
            <person name="Ruckert C."/>
        </authorList>
    </citation>
    <scope>NUCLEOTIDE SEQUENCE</scope>
    <source>
        <strain evidence="2">CGMCC 1.12408</strain>
    </source>
</reference>
<keyword evidence="3" id="KW-1185">Reference proteome</keyword>
<sequence>MENQENGEKNTSQNDEDQQNNEPNEEEDNSEDDNTEVEDQAGTNDTDGIGGDYPSCEGIIFEAGKEIDGSTLADCVVEAMISQQSGSHIVRDDTGFSSTVDFKWDPNFSLSLHSNEFSVVLKEDTGWVNTGTGWIQADSNSTEPEVMMATSLIDLYRVFSDPRFIAEYLGAVPTWTVVGEESTPDSEAFVDIAWKLTSDDVVDMGLSVLTDWEYWITSDYLGAYFAATGTSGDFTVRTSNTFIQWGGEVEIPDPE</sequence>
<feature type="region of interest" description="Disordered" evidence="1">
    <location>
        <begin position="1"/>
        <end position="53"/>
    </location>
</feature>
<reference evidence="2" key="2">
    <citation type="submission" date="2020-09" db="EMBL/GenBank/DDBJ databases">
        <authorList>
            <person name="Sun Q."/>
            <person name="Zhou Y."/>
        </authorList>
    </citation>
    <scope>NUCLEOTIDE SEQUENCE</scope>
    <source>
        <strain evidence="2">CGMCC 1.12408</strain>
    </source>
</reference>
<evidence type="ECO:0000256" key="1">
    <source>
        <dbReference type="SAM" id="MobiDB-lite"/>
    </source>
</evidence>
<accession>A0A916SAW0</accession>
<feature type="compositionally biased region" description="Polar residues" evidence="1">
    <location>
        <begin position="1"/>
        <end position="12"/>
    </location>
</feature>
<dbReference type="EMBL" id="BMEY01000026">
    <property type="protein sequence ID" value="GGA90070.1"/>
    <property type="molecule type" value="Genomic_DNA"/>
</dbReference>
<organism evidence="2 3">
    <name type="scientific">Ornithinibacillus halotolerans</name>
    <dbReference type="NCBI Taxonomy" id="1274357"/>
    <lineage>
        <taxon>Bacteria</taxon>
        <taxon>Bacillati</taxon>
        <taxon>Bacillota</taxon>
        <taxon>Bacilli</taxon>
        <taxon>Bacillales</taxon>
        <taxon>Bacillaceae</taxon>
        <taxon>Ornithinibacillus</taxon>
    </lineage>
</organism>
<feature type="compositionally biased region" description="Acidic residues" evidence="1">
    <location>
        <begin position="14"/>
        <end position="39"/>
    </location>
</feature>
<name>A0A916SAW0_9BACI</name>
<comment type="caution">
    <text evidence="2">The sequence shown here is derived from an EMBL/GenBank/DDBJ whole genome shotgun (WGS) entry which is preliminary data.</text>
</comment>
<gene>
    <name evidence="2" type="ORF">GCM10008025_35830</name>
</gene>
<protein>
    <submittedName>
        <fullName evidence="2">Uncharacterized protein</fullName>
    </submittedName>
</protein>
<dbReference type="Proteomes" id="UP000613512">
    <property type="component" value="Unassembled WGS sequence"/>
</dbReference>
<proteinExistence type="predicted"/>